<name>A0A815FEP2_9BILA</name>
<dbReference type="InterPro" id="IPR009083">
    <property type="entry name" value="TFIIA_a-hlx"/>
</dbReference>
<evidence type="ECO:0000313" key="11">
    <source>
        <dbReference type="EMBL" id="CAF4061922.1"/>
    </source>
</evidence>
<feature type="domain" description="Transcription initiation factor IIA gamma subunit N-terminal" evidence="7">
    <location>
        <begin position="4"/>
        <end position="49"/>
    </location>
</feature>
<evidence type="ECO:0000259" key="7">
    <source>
        <dbReference type="Pfam" id="PF02268"/>
    </source>
</evidence>
<reference evidence="10" key="1">
    <citation type="submission" date="2021-02" db="EMBL/GenBank/DDBJ databases">
        <authorList>
            <person name="Nowell W R."/>
        </authorList>
    </citation>
    <scope>NUCLEOTIDE SEQUENCE</scope>
</reference>
<dbReference type="PIRSF" id="PIRSF009415">
    <property type="entry name" value="Hum_TFIIA_gamma"/>
    <property type="match status" value="1"/>
</dbReference>
<comment type="subcellular location">
    <subcellularLocation>
        <location evidence="1 6">Nucleus</location>
    </subcellularLocation>
</comment>
<dbReference type="Gene3D" id="2.30.18.10">
    <property type="entry name" value="Transcription factor IIA (TFIIA), beta-barrel domain"/>
    <property type="match status" value="1"/>
</dbReference>
<keyword evidence="4 6" id="KW-0804">Transcription</keyword>
<dbReference type="InterPro" id="IPR009088">
    <property type="entry name" value="TFIIA_b-brl"/>
</dbReference>
<comment type="caution">
    <text evidence="10">The sequence shown here is derived from an EMBL/GenBank/DDBJ whole genome shotgun (WGS) entry which is preliminary data.</text>
</comment>
<evidence type="ECO:0000256" key="1">
    <source>
        <dbReference type="ARBA" id="ARBA00004123"/>
    </source>
</evidence>
<gene>
    <name evidence="10" type="ORF">GPM918_LOCUS29783</name>
    <name evidence="9" type="ORF">OVA965_LOCUS26442</name>
    <name evidence="12" type="ORF">SRO942_LOCUS30375</name>
    <name evidence="11" type="ORF">TMI583_LOCUS27184</name>
</gene>
<evidence type="ECO:0000256" key="5">
    <source>
        <dbReference type="ARBA" id="ARBA00023242"/>
    </source>
</evidence>
<organism evidence="10 13">
    <name type="scientific">Didymodactylos carnosus</name>
    <dbReference type="NCBI Taxonomy" id="1234261"/>
    <lineage>
        <taxon>Eukaryota</taxon>
        <taxon>Metazoa</taxon>
        <taxon>Spiralia</taxon>
        <taxon>Gnathifera</taxon>
        <taxon>Rotifera</taxon>
        <taxon>Eurotatoria</taxon>
        <taxon>Bdelloidea</taxon>
        <taxon>Philodinida</taxon>
        <taxon>Philodinidae</taxon>
        <taxon>Didymodactylos</taxon>
    </lineage>
</organism>
<evidence type="ECO:0000256" key="3">
    <source>
        <dbReference type="ARBA" id="ARBA00023015"/>
    </source>
</evidence>
<keyword evidence="5 6" id="KW-0539">Nucleus</keyword>
<dbReference type="Proteomes" id="UP000682733">
    <property type="component" value="Unassembled WGS sequence"/>
</dbReference>
<dbReference type="CDD" id="cd10014">
    <property type="entry name" value="TFIIA_gamma_C"/>
    <property type="match status" value="1"/>
</dbReference>
<dbReference type="GO" id="GO:0006367">
    <property type="term" value="P:transcription initiation at RNA polymerase II promoter"/>
    <property type="evidence" value="ECO:0007669"/>
    <property type="project" value="InterPro"/>
</dbReference>
<keyword evidence="3 6" id="KW-0805">Transcription regulation</keyword>
<dbReference type="Pfam" id="PF02751">
    <property type="entry name" value="TFIIA_gamma_C"/>
    <property type="match status" value="1"/>
</dbReference>
<dbReference type="Proteomes" id="UP000677228">
    <property type="component" value="Unassembled WGS sequence"/>
</dbReference>
<dbReference type="AlphaFoldDB" id="A0A815FEP2"/>
<accession>A0A815FEP2</accession>
<evidence type="ECO:0000256" key="6">
    <source>
        <dbReference type="PIRNR" id="PIRNR009415"/>
    </source>
</evidence>
<dbReference type="EMBL" id="CAJNOQ010013727">
    <property type="protein sequence ID" value="CAF1327572.1"/>
    <property type="molecule type" value="Genomic_DNA"/>
</dbReference>
<dbReference type="EMBL" id="CAJNOK010016946">
    <property type="protein sequence ID" value="CAF1254802.1"/>
    <property type="molecule type" value="Genomic_DNA"/>
</dbReference>
<keyword evidence="13" id="KW-1185">Reference proteome</keyword>
<evidence type="ECO:0000259" key="8">
    <source>
        <dbReference type="Pfam" id="PF02751"/>
    </source>
</evidence>
<dbReference type="GO" id="GO:0005672">
    <property type="term" value="C:transcription factor TFIIA complex"/>
    <property type="evidence" value="ECO:0007669"/>
    <property type="project" value="InterPro"/>
</dbReference>
<evidence type="ECO:0000313" key="13">
    <source>
        <dbReference type="Proteomes" id="UP000663829"/>
    </source>
</evidence>
<dbReference type="FunFam" id="1.10.287.190:FF:000001">
    <property type="entry name" value="Transcription initiation factor IIA subunit 2"/>
    <property type="match status" value="1"/>
</dbReference>
<evidence type="ECO:0000256" key="2">
    <source>
        <dbReference type="ARBA" id="ARBA00007675"/>
    </source>
</evidence>
<evidence type="ECO:0000313" key="10">
    <source>
        <dbReference type="EMBL" id="CAF1327572.1"/>
    </source>
</evidence>
<evidence type="ECO:0000256" key="4">
    <source>
        <dbReference type="ARBA" id="ARBA00023163"/>
    </source>
</evidence>
<proteinExistence type="inferred from homology"/>
<comment type="similarity">
    <text evidence="2 6">Belongs to the TFIIA subunit 2 family.</text>
</comment>
<comment type="function">
    <text evidence="6">TFIIA is a component of the transcription machinery of RNA polymerase II and plays an important role in transcriptional activation.</text>
</comment>
<dbReference type="OrthoDB" id="586585at2759"/>
<protein>
    <recommendedName>
        <fullName evidence="6">Transcription initiation factor IIA subunit 2</fullName>
    </recommendedName>
</protein>
<dbReference type="Proteomes" id="UP000681722">
    <property type="component" value="Unassembled WGS sequence"/>
</dbReference>
<dbReference type="InterPro" id="IPR015872">
    <property type="entry name" value="TFIIA_gsu_N"/>
</dbReference>
<feature type="domain" description="Transcription initiation factor IIA gamma subunit C-terminal" evidence="8">
    <location>
        <begin position="61"/>
        <end position="106"/>
    </location>
</feature>
<evidence type="ECO:0000313" key="9">
    <source>
        <dbReference type="EMBL" id="CAF1254802.1"/>
    </source>
</evidence>
<dbReference type="SUPFAM" id="SSF50784">
    <property type="entry name" value="Transcription factor IIA (TFIIA), beta-barrel domain"/>
    <property type="match status" value="1"/>
</dbReference>
<dbReference type="Proteomes" id="UP000663829">
    <property type="component" value="Unassembled WGS sequence"/>
</dbReference>
<dbReference type="CDD" id="cd10145">
    <property type="entry name" value="TFIIA_gamma_N"/>
    <property type="match status" value="1"/>
</dbReference>
<dbReference type="PANTHER" id="PTHR10966">
    <property type="entry name" value="TRANSCRIPTION INITIATION FACTOR IIA SUBUNIT 2"/>
    <property type="match status" value="1"/>
</dbReference>
<evidence type="ECO:0000313" key="12">
    <source>
        <dbReference type="EMBL" id="CAF4178396.1"/>
    </source>
</evidence>
<dbReference type="EMBL" id="CAJOBC010051217">
    <property type="protein sequence ID" value="CAF4178396.1"/>
    <property type="molecule type" value="Genomic_DNA"/>
</dbReference>
<dbReference type="InterPro" id="IPR015871">
    <property type="entry name" value="TFIIA_gsu_C"/>
</dbReference>
<dbReference type="SUPFAM" id="SSF47396">
    <property type="entry name" value="Transcription factor IIA (TFIIA), alpha-helical domain"/>
    <property type="match status" value="1"/>
</dbReference>
<sequence length="111" mass="12362">MSTYQIYRNTTLGVTLQDTLDEMISQGSLTEQAAGKVLSEFDRAINVALEKRTNKKCNFQGKLSTYRFCDNVWTLVLKEFTVKDPSNSSNSPPLHVDKVKIVACDGKATPT</sequence>
<dbReference type="Gene3D" id="1.10.287.190">
    <property type="entry name" value="Transcription factor IIA gamma subunit, alpha-helical domain"/>
    <property type="match status" value="1"/>
</dbReference>
<dbReference type="InterPro" id="IPR003194">
    <property type="entry name" value="TFIIA_gsu"/>
</dbReference>
<dbReference type="EMBL" id="CAJOBA010038501">
    <property type="protein sequence ID" value="CAF4061922.1"/>
    <property type="molecule type" value="Genomic_DNA"/>
</dbReference>
<dbReference type="Pfam" id="PF02268">
    <property type="entry name" value="TFIIA_gamma_N"/>
    <property type="match status" value="1"/>
</dbReference>